<proteinExistence type="predicted"/>
<evidence type="ECO:0000256" key="1">
    <source>
        <dbReference type="ARBA" id="ARBA00004651"/>
    </source>
</evidence>
<evidence type="ECO:0000256" key="2">
    <source>
        <dbReference type="ARBA" id="ARBA00022475"/>
    </source>
</evidence>
<evidence type="ECO:0008006" key="11">
    <source>
        <dbReference type="Google" id="ProtNLM"/>
    </source>
</evidence>
<evidence type="ECO:0000256" key="6">
    <source>
        <dbReference type="ARBA" id="ARBA00023170"/>
    </source>
</evidence>
<feature type="transmembrane region" description="Helical" evidence="8">
    <location>
        <begin position="175"/>
        <end position="195"/>
    </location>
</feature>
<evidence type="ECO:0000256" key="3">
    <source>
        <dbReference type="ARBA" id="ARBA00022692"/>
    </source>
</evidence>
<evidence type="ECO:0000256" key="4">
    <source>
        <dbReference type="ARBA" id="ARBA00022989"/>
    </source>
</evidence>
<protein>
    <recommendedName>
        <fullName evidence="11">Ionotropic receptor</fullName>
    </recommendedName>
</protein>
<dbReference type="EMBL" id="OU898283">
    <property type="protein sequence ID" value="CAG9839866.1"/>
    <property type="molecule type" value="Genomic_DNA"/>
</dbReference>
<reference evidence="9" key="1">
    <citation type="submission" date="2022-01" db="EMBL/GenBank/DDBJ databases">
        <authorList>
            <person name="King R."/>
        </authorList>
    </citation>
    <scope>NUCLEOTIDE SEQUENCE</scope>
</reference>
<evidence type="ECO:0000256" key="5">
    <source>
        <dbReference type="ARBA" id="ARBA00023136"/>
    </source>
</evidence>
<keyword evidence="3 8" id="KW-0812">Transmembrane</keyword>
<accession>A0A9N9T6P2</accession>
<organism evidence="9 10">
    <name type="scientific">Diabrotica balteata</name>
    <name type="common">Banded cucumber beetle</name>
    <dbReference type="NCBI Taxonomy" id="107213"/>
    <lineage>
        <taxon>Eukaryota</taxon>
        <taxon>Metazoa</taxon>
        <taxon>Ecdysozoa</taxon>
        <taxon>Arthropoda</taxon>
        <taxon>Hexapoda</taxon>
        <taxon>Insecta</taxon>
        <taxon>Pterygota</taxon>
        <taxon>Neoptera</taxon>
        <taxon>Endopterygota</taxon>
        <taxon>Coleoptera</taxon>
        <taxon>Polyphaga</taxon>
        <taxon>Cucujiformia</taxon>
        <taxon>Chrysomeloidea</taxon>
        <taxon>Chrysomelidae</taxon>
        <taxon>Galerucinae</taxon>
        <taxon>Diabroticina</taxon>
        <taxon>Diabroticites</taxon>
        <taxon>Diabrotica</taxon>
    </lineage>
</organism>
<sequence>MLPNPQCNSSFNIYSESPYFISTRQTYLSVICRDGIFFQAKELSHIPKRKSKWTVRVIYFPRAPFTITSNNTLNHDRPGLEVQLLNSFAKYINVQMTYTPTKLNHSRGHCYVNGILTNEFKDLYKNRYDVLIGGYTAYYERMLYFSISFPIYQDSLIWCVPNKAVFVYTVAVNNMIVTLVLLTLFLLIILTWLVNRQKFTIIKYRESFGDIVYDAFIIFLGVVVPRVPKKSLLRFLIGLMILFAFLSNIMFTSSVISSFIGIIHRQKYGCMKDIYENNLTTYFVKDFASFFVNKNIEDVPLEEVKAKYKECEDLSQCLQYVESGTSSLFLDRAMFDYIVKFENIDASKIYCFNYVKGITISMISRKGFFLTEQYDRFIHLYNDFGLIQKLTNNVMERKKKYRHKLKFAKLKLTDLASLTYVLFYGYLSSIIVCIAELFYYKCKRYWN</sequence>
<dbReference type="PANTHER" id="PTHR42643">
    <property type="entry name" value="IONOTROPIC RECEPTOR 20A-RELATED"/>
    <property type="match status" value="1"/>
</dbReference>
<keyword evidence="2" id="KW-1003">Cell membrane</keyword>
<dbReference type="AlphaFoldDB" id="A0A9N9T6P2"/>
<evidence type="ECO:0000313" key="10">
    <source>
        <dbReference type="Proteomes" id="UP001153709"/>
    </source>
</evidence>
<keyword evidence="7" id="KW-0325">Glycoprotein</keyword>
<keyword evidence="6" id="KW-0675">Receptor</keyword>
<comment type="subcellular location">
    <subcellularLocation>
        <location evidence="1">Cell membrane</location>
        <topology evidence="1">Multi-pass membrane protein</topology>
    </subcellularLocation>
</comment>
<dbReference type="PANTHER" id="PTHR42643:SF30">
    <property type="entry name" value="IONOTROPIC RECEPTOR 40A-RELATED"/>
    <property type="match status" value="1"/>
</dbReference>
<keyword evidence="4 8" id="KW-1133">Transmembrane helix</keyword>
<name>A0A9N9T6P2_DIABA</name>
<feature type="transmembrane region" description="Helical" evidence="8">
    <location>
        <begin position="207"/>
        <end position="224"/>
    </location>
</feature>
<dbReference type="Proteomes" id="UP001153709">
    <property type="component" value="Chromosome 8"/>
</dbReference>
<dbReference type="GO" id="GO:0005886">
    <property type="term" value="C:plasma membrane"/>
    <property type="evidence" value="ECO:0007669"/>
    <property type="project" value="UniProtKB-SubCell"/>
</dbReference>
<feature type="transmembrane region" description="Helical" evidence="8">
    <location>
        <begin position="415"/>
        <end position="440"/>
    </location>
</feature>
<evidence type="ECO:0000256" key="7">
    <source>
        <dbReference type="ARBA" id="ARBA00023180"/>
    </source>
</evidence>
<gene>
    <name evidence="9" type="ORF">DIABBA_LOCUS12590</name>
</gene>
<dbReference type="OrthoDB" id="6506757at2759"/>
<evidence type="ECO:0000313" key="9">
    <source>
        <dbReference type="EMBL" id="CAG9839866.1"/>
    </source>
</evidence>
<keyword evidence="10" id="KW-1185">Reference proteome</keyword>
<dbReference type="SUPFAM" id="SSF53850">
    <property type="entry name" value="Periplasmic binding protein-like II"/>
    <property type="match status" value="1"/>
</dbReference>
<dbReference type="InterPro" id="IPR052192">
    <property type="entry name" value="Insect_Ionotropic_Sensory_Rcpt"/>
</dbReference>
<dbReference type="Gene3D" id="3.40.190.10">
    <property type="entry name" value="Periplasmic binding protein-like II"/>
    <property type="match status" value="1"/>
</dbReference>
<keyword evidence="5 8" id="KW-0472">Membrane</keyword>
<evidence type="ECO:0000256" key="8">
    <source>
        <dbReference type="SAM" id="Phobius"/>
    </source>
</evidence>
<feature type="transmembrane region" description="Helical" evidence="8">
    <location>
        <begin position="236"/>
        <end position="263"/>
    </location>
</feature>